<keyword evidence="2" id="KW-1185">Reference proteome</keyword>
<name>A0ACC0C643_CATRO</name>
<sequence length="169" mass="19913">MDPFEDCLQENVGIEVRKSIKFFYFRFWSTFAQTGEKSKELLPGWAKGNEDPNTFEEFLELEEYIDHGHVFTTDRIFNSKNELVDWAKQTAMKVNTYLIVNRYQKSRTFDRQPYVTLTCERRGTVRKKTKPIVDDEEEEVPIKRRGPYGTEKCGCPFKLKGEQMATSEN</sequence>
<organism evidence="1 2">
    <name type="scientific">Catharanthus roseus</name>
    <name type="common">Madagascar periwinkle</name>
    <name type="synonym">Vinca rosea</name>
    <dbReference type="NCBI Taxonomy" id="4058"/>
    <lineage>
        <taxon>Eukaryota</taxon>
        <taxon>Viridiplantae</taxon>
        <taxon>Streptophyta</taxon>
        <taxon>Embryophyta</taxon>
        <taxon>Tracheophyta</taxon>
        <taxon>Spermatophyta</taxon>
        <taxon>Magnoliopsida</taxon>
        <taxon>eudicotyledons</taxon>
        <taxon>Gunneridae</taxon>
        <taxon>Pentapetalae</taxon>
        <taxon>asterids</taxon>
        <taxon>lamiids</taxon>
        <taxon>Gentianales</taxon>
        <taxon>Apocynaceae</taxon>
        <taxon>Rauvolfioideae</taxon>
        <taxon>Vinceae</taxon>
        <taxon>Catharanthinae</taxon>
        <taxon>Catharanthus</taxon>
    </lineage>
</organism>
<gene>
    <name evidence="1" type="ORF">M9H77_01506</name>
</gene>
<evidence type="ECO:0000313" key="2">
    <source>
        <dbReference type="Proteomes" id="UP001060085"/>
    </source>
</evidence>
<accession>A0ACC0C643</accession>
<protein>
    <submittedName>
        <fullName evidence="1">Uncharacterized protein</fullName>
    </submittedName>
</protein>
<evidence type="ECO:0000313" key="1">
    <source>
        <dbReference type="EMBL" id="KAI5680279.1"/>
    </source>
</evidence>
<dbReference type="EMBL" id="CM044701">
    <property type="protein sequence ID" value="KAI5680279.1"/>
    <property type="molecule type" value="Genomic_DNA"/>
</dbReference>
<proteinExistence type="predicted"/>
<reference evidence="2" key="1">
    <citation type="journal article" date="2023" name="Nat. Plants">
        <title>Single-cell RNA sequencing provides a high-resolution roadmap for understanding the multicellular compartmentation of specialized metabolism.</title>
        <authorList>
            <person name="Sun S."/>
            <person name="Shen X."/>
            <person name="Li Y."/>
            <person name="Li Y."/>
            <person name="Wang S."/>
            <person name="Li R."/>
            <person name="Zhang H."/>
            <person name="Shen G."/>
            <person name="Guo B."/>
            <person name="Wei J."/>
            <person name="Xu J."/>
            <person name="St-Pierre B."/>
            <person name="Chen S."/>
            <person name="Sun C."/>
        </authorList>
    </citation>
    <scope>NUCLEOTIDE SEQUENCE [LARGE SCALE GENOMIC DNA]</scope>
</reference>
<dbReference type="Proteomes" id="UP001060085">
    <property type="component" value="Linkage Group LG01"/>
</dbReference>
<comment type="caution">
    <text evidence="1">The sequence shown here is derived from an EMBL/GenBank/DDBJ whole genome shotgun (WGS) entry which is preliminary data.</text>
</comment>